<dbReference type="EMBL" id="JAEEGA010000002">
    <property type="protein sequence ID" value="MBP1040124.1"/>
    <property type="molecule type" value="Genomic_DNA"/>
</dbReference>
<dbReference type="RefSeq" id="WP_209525018.1">
    <property type="nucleotide sequence ID" value="NZ_JAEEGA010000002.1"/>
</dbReference>
<organism evidence="1 2">
    <name type="scientific">Vagococcus allomyrinae</name>
    <dbReference type="NCBI Taxonomy" id="2794353"/>
    <lineage>
        <taxon>Bacteria</taxon>
        <taxon>Bacillati</taxon>
        <taxon>Bacillota</taxon>
        <taxon>Bacilli</taxon>
        <taxon>Lactobacillales</taxon>
        <taxon>Enterococcaceae</taxon>
        <taxon>Vagococcus</taxon>
    </lineage>
</organism>
<keyword evidence="2" id="KW-1185">Reference proteome</keyword>
<proteinExistence type="predicted"/>
<reference evidence="1" key="1">
    <citation type="submission" date="2020-12" db="EMBL/GenBank/DDBJ databases">
        <title>Vagococcus allomyrinae sp. nov. and Enterococcus lavae sp. nov., isolated from the larvae of Allomyrina dichotoma.</title>
        <authorList>
            <person name="Lee S.D."/>
        </authorList>
    </citation>
    <scope>NUCLEOTIDE SEQUENCE</scope>
    <source>
        <strain evidence="1">BWB3-3</strain>
    </source>
</reference>
<dbReference type="AlphaFoldDB" id="A0A940STW5"/>
<comment type="caution">
    <text evidence="1">The sequence shown here is derived from an EMBL/GenBank/DDBJ whole genome shotgun (WGS) entry which is preliminary data.</text>
</comment>
<sequence>MNSEEIEVNDWYVCRSELFEYEFIGQASQKLVNACIVEITHCEQIDQAQSEEYLNRVVVSYRHMSN</sequence>
<gene>
    <name evidence="1" type="ORF">I6N95_03775</name>
</gene>
<accession>A0A940STW5</accession>
<dbReference type="Proteomes" id="UP000674938">
    <property type="component" value="Unassembled WGS sequence"/>
</dbReference>
<name>A0A940STW5_9ENTE</name>
<evidence type="ECO:0000313" key="1">
    <source>
        <dbReference type="EMBL" id="MBP1040124.1"/>
    </source>
</evidence>
<evidence type="ECO:0000313" key="2">
    <source>
        <dbReference type="Proteomes" id="UP000674938"/>
    </source>
</evidence>
<protein>
    <submittedName>
        <fullName evidence="1">Uncharacterized protein</fullName>
    </submittedName>
</protein>